<protein>
    <submittedName>
        <fullName evidence="2">MarR family transcriptional regulator</fullName>
    </submittedName>
</protein>
<dbReference type="PROSITE" id="PS50995">
    <property type="entry name" value="HTH_MARR_2"/>
    <property type="match status" value="1"/>
</dbReference>
<reference evidence="2 3" key="1">
    <citation type="journal article" date="2014" name="Genome Announc.">
        <title>Draft Genome Sequence of Advenella kashmirensis Strain W13003, a Polycyclic Aromatic Hydrocarbon-Degrading Bacterium.</title>
        <authorList>
            <person name="Wang X."/>
            <person name="Jin D."/>
            <person name="Zhou L."/>
            <person name="Wu L."/>
            <person name="An W."/>
            <person name="Zhao L."/>
        </authorList>
    </citation>
    <scope>NUCLEOTIDE SEQUENCE [LARGE SCALE GENOMIC DNA]</scope>
    <source>
        <strain evidence="2 3">W13003</strain>
    </source>
</reference>
<dbReference type="SMART" id="SM00347">
    <property type="entry name" value="HTH_MARR"/>
    <property type="match status" value="1"/>
</dbReference>
<dbReference type="HOGENOM" id="CLU_083287_27_2_4"/>
<dbReference type="eggNOG" id="COG1846">
    <property type="taxonomic scope" value="Bacteria"/>
</dbReference>
<evidence type="ECO:0000259" key="1">
    <source>
        <dbReference type="PROSITE" id="PS50995"/>
    </source>
</evidence>
<feature type="domain" description="HTH marR-type" evidence="1">
    <location>
        <begin position="16"/>
        <end position="150"/>
    </location>
</feature>
<dbReference type="InterPro" id="IPR036388">
    <property type="entry name" value="WH-like_DNA-bd_sf"/>
</dbReference>
<name>V8QWT9_9BURK</name>
<evidence type="ECO:0000313" key="2">
    <source>
        <dbReference type="EMBL" id="ETF03823.1"/>
    </source>
</evidence>
<dbReference type="Proteomes" id="UP000018733">
    <property type="component" value="Unassembled WGS sequence"/>
</dbReference>
<keyword evidence="3" id="KW-1185">Reference proteome</keyword>
<dbReference type="OrthoDB" id="9787636at2"/>
<dbReference type="GO" id="GO:0006950">
    <property type="term" value="P:response to stress"/>
    <property type="evidence" value="ECO:0007669"/>
    <property type="project" value="TreeGrafter"/>
</dbReference>
<dbReference type="AlphaFoldDB" id="V8QWT9"/>
<proteinExistence type="predicted"/>
<organism evidence="2 3">
    <name type="scientific">Advenella kashmirensis W13003</name>
    <dbReference type="NCBI Taxonomy" id="1424334"/>
    <lineage>
        <taxon>Bacteria</taxon>
        <taxon>Pseudomonadati</taxon>
        <taxon>Pseudomonadota</taxon>
        <taxon>Betaproteobacteria</taxon>
        <taxon>Burkholderiales</taxon>
        <taxon>Alcaligenaceae</taxon>
    </lineage>
</organism>
<dbReference type="PATRIC" id="fig|1424334.3.peg.210"/>
<comment type="caution">
    <text evidence="2">The sequence shown here is derived from an EMBL/GenBank/DDBJ whole genome shotgun (WGS) entry which is preliminary data.</text>
</comment>
<dbReference type="PANTHER" id="PTHR33164:SF43">
    <property type="entry name" value="HTH-TYPE TRANSCRIPTIONAL REPRESSOR YETL"/>
    <property type="match status" value="1"/>
</dbReference>
<accession>V8QWT9</accession>
<gene>
    <name evidence="2" type="ORF">W822_00995</name>
</gene>
<dbReference type="InterPro" id="IPR000835">
    <property type="entry name" value="HTH_MarR-typ"/>
</dbReference>
<dbReference type="PANTHER" id="PTHR33164">
    <property type="entry name" value="TRANSCRIPTIONAL REGULATOR, MARR FAMILY"/>
    <property type="match status" value="1"/>
</dbReference>
<dbReference type="InterPro" id="IPR036390">
    <property type="entry name" value="WH_DNA-bd_sf"/>
</dbReference>
<dbReference type="GO" id="GO:0003700">
    <property type="term" value="F:DNA-binding transcription factor activity"/>
    <property type="evidence" value="ECO:0007669"/>
    <property type="project" value="InterPro"/>
</dbReference>
<sequence length="158" mass="18063">MQHDLETRAASSDHAELRLWLRLLTCTSLIENHIRNCLRVQFDCTLPRFDLMAQLAREPQGMRMGDLSARLMVSNGNVTAIANQLEKEGLILRKVSSEDRRTTFLRLSAKGRRQFDKMAAAHETWLQDMFSSMPKGNQKELYTLLADLKQTALSASRL</sequence>
<dbReference type="Pfam" id="PF01047">
    <property type="entry name" value="MarR"/>
    <property type="match status" value="1"/>
</dbReference>
<evidence type="ECO:0000313" key="3">
    <source>
        <dbReference type="Proteomes" id="UP000018733"/>
    </source>
</evidence>
<dbReference type="RefSeq" id="WP_024003270.1">
    <property type="nucleotide sequence ID" value="NZ_KI650979.1"/>
</dbReference>
<dbReference type="EMBL" id="AYXT01000001">
    <property type="protein sequence ID" value="ETF03823.1"/>
    <property type="molecule type" value="Genomic_DNA"/>
</dbReference>
<dbReference type="STRING" id="1424334.W822_00995"/>
<dbReference type="Gene3D" id="1.10.10.10">
    <property type="entry name" value="Winged helix-like DNA-binding domain superfamily/Winged helix DNA-binding domain"/>
    <property type="match status" value="1"/>
</dbReference>
<dbReference type="SUPFAM" id="SSF46785">
    <property type="entry name" value="Winged helix' DNA-binding domain"/>
    <property type="match status" value="1"/>
</dbReference>
<dbReference type="InterPro" id="IPR039422">
    <property type="entry name" value="MarR/SlyA-like"/>
</dbReference>